<protein>
    <submittedName>
        <fullName evidence="3">Collagen alpha-1(XII) chain</fullName>
    </submittedName>
</protein>
<keyword evidence="3" id="KW-0176">Collagen</keyword>
<name>A0AAV4FF81_9GAST</name>
<keyword evidence="4" id="KW-1185">Reference proteome</keyword>
<reference evidence="3 4" key="1">
    <citation type="journal article" date="2021" name="Elife">
        <title>Chloroplast acquisition without the gene transfer in kleptoplastic sea slugs, Plakobranchus ocellatus.</title>
        <authorList>
            <person name="Maeda T."/>
            <person name="Takahashi S."/>
            <person name="Yoshida T."/>
            <person name="Shimamura S."/>
            <person name="Takaki Y."/>
            <person name="Nagai Y."/>
            <person name="Toyoda A."/>
            <person name="Suzuki Y."/>
            <person name="Arimoto A."/>
            <person name="Ishii H."/>
            <person name="Satoh N."/>
            <person name="Nishiyama T."/>
            <person name="Hasebe M."/>
            <person name="Maruyama T."/>
            <person name="Minagawa J."/>
            <person name="Obokata J."/>
            <person name="Shigenobu S."/>
        </authorList>
    </citation>
    <scope>NUCLEOTIDE SEQUENCE [LARGE SCALE GENOMIC DNA]</scope>
</reference>
<accession>A0AAV4FF81</accession>
<dbReference type="EMBL" id="BMAT01007793">
    <property type="protein sequence ID" value="GFR71561.1"/>
    <property type="molecule type" value="Genomic_DNA"/>
</dbReference>
<feature type="compositionally biased region" description="Basic and acidic residues" evidence="1">
    <location>
        <begin position="233"/>
        <end position="267"/>
    </location>
</feature>
<comment type="caution">
    <text evidence="3">The sequence shown here is derived from an EMBL/GenBank/DDBJ whole genome shotgun (WGS) entry which is preliminary data.</text>
</comment>
<dbReference type="SMART" id="SM00327">
    <property type="entry name" value="VWA"/>
    <property type="match status" value="1"/>
</dbReference>
<feature type="non-terminal residue" evidence="3">
    <location>
        <position position="1"/>
    </location>
</feature>
<evidence type="ECO:0000259" key="2">
    <source>
        <dbReference type="PROSITE" id="PS50234"/>
    </source>
</evidence>
<dbReference type="PANTHER" id="PTHR24020">
    <property type="entry name" value="COLLAGEN ALPHA"/>
    <property type="match status" value="1"/>
</dbReference>
<dbReference type="InterPro" id="IPR002035">
    <property type="entry name" value="VWF_A"/>
</dbReference>
<evidence type="ECO:0000313" key="4">
    <source>
        <dbReference type="Proteomes" id="UP000762676"/>
    </source>
</evidence>
<dbReference type="PANTHER" id="PTHR24020:SF87">
    <property type="entry name" value="COLLAGEN ALPHA-1(VI) CHAIN-LIKE"/>
    <property type="match status" value="1"/>
</dbReference>
<feature type="compositionally biased region" description="Pro residues" evidence="1">
    <location>
        <begin position="203"/>
        <end position="231"/>
    </location>
</feature>
<dbReference type="InterPro" id="IPR036465">
    <property type="entry name" value="vWFA_dom_sf"/>
</dbReference>
<feature type="region of interest" description="Disordered" evidence="1">
    <location>
        <begin position="188"/>
        <end position="267"/>
    </location>
</feature>
<dbReference type="AlphaFoldDB" id="A0AAV4FF81"/>
<dbReference type="InterPro" id="IPR050525">
    <property type="entry name" value="ECM_Assembly_Org"/>
</dbReference>
<dbReference type="Gene3D" id="3.40.50.410">
    <property type="entry name" value="von Willebrand factor, type A domain"/>
    <property type="match status" value="1"/>
</dbReference>
<organism evidence="3 4">
    <name type="scientific">Elysia marginata</name>
    <dbReference type="NCBI Taxonomy" id="1093978"/>
    <lineage>
        <taxon>Eukaryota</taxon>
        <taxon>Metazoa</taxon>
        <taxon>Spiralia</taxon>
        <taxon>Lophotrochozoa</taxon>
        <taxon>Mollusca</taxon>
        <taxon>Gastropoda</taxon>
        <taxon>Heterobranchia</taxon>
        <taxon>Euthyneura</taxon>
        <taxon>Panpulmonata</taxon>
        <taxon>Sacoglossa</taxon>
        <taxon>Placobranchoidea</taxon>
        <taxon>Plakobranchidae</taxon>
        <taxon>Elysia</taxon>
    </lineage>
</organism>
<sequence length="267" mass="29884">CKSVNIELGLALDTSSSAPPGQFNKAKEFLQQLVQVFDISPEKTRVSLVTYGQEINMDDVFGLKTYKSTNQIVAAIRNVSQNTGPESLTARAISYLHYQQLSKTLARRKTRKVGLIITDRKLHSYLATSMEAFKATTDGIELMAIGVGSKISLKEVTSMSGRKPRRAWWVENFPMLVTKMDPLMWQICRGSSKPAPKPKPKPKPTPEPTPEPTPKPTPEPTPEPTTEPTPEPTRTDHRTNARTDHRTDARTDHRTDARTDYRTDANN</sequence>
<evidence type="ECO:0000256" key="1">
    <source>
        <dbReference type="SAM" id="MobiDB-lite"/>
    </source>
</evidence>
<gene>
    <name evidence="3" type="ORF">ElyMa_003816800</name>
</gene>
<dbReference type="SUPFAM" id="SSF53300">
    <property type="entry name" value="vWA-like"/>
    <property type="match status" value="1"/>
</dbReference>
<evidence type="ECO:0000313" key="3">
    <source>
        <dbReference type="EMBL" id="GFR71561.1"/>
    </source>
</evidence>
<proteinExistence type="predicted"/>
<dbReference type="Proteomes" id="UP000762676">
    <property type="component" value="Unassembled WGS sequence"/>
</dbReference>
<feature type="domain" description="VWFA" evidence="2">
    <location>
        <begin position="7"/>
        <end position="183"/>
    </location>
</feature>
<dbReference type="GO" id="GO:0005581">
    <property type="term" value="C:collagen trimer"/>
    <property type="evidence" value="ECO:0007669"/>
    <property type="project" value="UniProtKB-KW"/>
</dbReference>
<dbReference type="PROSITE" id="PS50234">
    <property type="entry name" value="VWFA"/>
    <property type="match status" value="1"/>
</dbReference>
<dbReference type="Pfam" id="PF00092">
    <property type="entry name" value="VWA"/>
    <property type="match status" value="1"/>
</dbReference>
<dbReference type="CDD" id="cd01450">
    <property type="entry name" value="vWFA_subfamily_ECM"/>
    <property type="match status" value="1"/>
</dbReference>